<dbReference type="Pfam" id="PF07978">
    <property type="entry name" value="NIPSNAP"/>
    <property type="match status" value="1"/>
</dbReference>
<dbReference type="EMBL" id="JAJKFW010000006">
    <property type="protein sequence ID" value="MCC9641160.1"/>
    <property type="molecule type" value="Genomic_DNA"/>
</dbReference>
<organism evidence="3 4">
    <name type="scientific">Rhodopirellula halodulae</name>
    <dbReference type="NCBI Taxonomy" id="2894198"/>
    <lineage>
        <taxon>Bacteria</taxon>
        <taxon>Pseudomonadati</taxon>
        <taxon>Planctomycetota</taxon>
        <taxon>Planctomycetia</taxon>
        <taxon>Pirellulales</taxon>
        <taxon>Pirellulaceae</taxon>
        <taxon>Rhodopirellula</taxon>
    </lineage>
</organism>
<gene>
    <name evidence="3" type="ORF">LOC71_02665</name>
</gene>
<evidence type="ECO:0000313" key="4">
    <source>
        <dbReference type="Proteomes" id="UP001430306"/>
    </source>
</evidence>
<comment type="caution">
    <text evidence="3">The sequence shown here is derived from an EMBL/GenBank/DDBJ whole genome shotgun (WGS) entry which is preliminary data.</text>
</comment>
<protein>
    <submittedName>
        <fullName evidence="3">NIPSNAP family protein</fullName>
    </submittedName>
</protein>
<feature type="signal peptide" evidence="1">
    <location>
        <begin position="1"/>
        <end position="26"/>
    </location>
</feature>
<dbReference type="Gene3D" id="3.30.70.100">
    <property type="match status" value="2"/>
</dbReference>
<dbReference type="PROSITE" id="PS51257">
    <property type="entry name" value="PROKAR_LIPOPROTEIN"/>
    <property type="match status" value="1"/>
</dbReference>
<dbReference type="InterPro" id="IPR011008">
    <property type="entry name" value="Dimeric_a/b-barrel"/>
</dbReference>
<dbReference type="Proteomes" id="UP001430306">
    <property type="component" value="Unassembled WGS sequence"/>
</dbReference>
<reference evidence="3" key="1">
    <citation type="submission" date="2021-11" db="EMBL/GenBank/DDBJ databases">
        <title>Genome sequence.</title>
        <authorList>
            <person name="Sun Q."/>
        </authorList>
    </citation>
    <scope>NUCLEOTIDE SEQUENCE</scope>
    <source>
        <strain evidence="3">JC740</strain>
    </source>
</reference>
<accession>A0ABS8NC85</accession>
<sequence>MKFSTPLGWLALVALTACLHMPMTSAEEYYEVRTIQLGENGDAEAIDQYLKKALLPALERQGIGPVGVFSPKTSPQKKASSIFVIIPYSDLDQIEASQKALAKDEAYQTAGANYLNRDAKSPPYARISSELLTAMECWPKTVVPEGTLENDERVYELRLYESANERLGNLKVEMFNAGEVPIFIDSGIQPIFIGQALVGPQTPSLTYLTVYKNEAAREKAWDAFRAHPDWKVLSKNPRYGGTVSRIDKFVLAAKPYSQM</sequence>
<feature type="chain" id="PRO_5047528246" evidence="1">
    <location>
        <begin position="27"/>
        <end position="259"/>
    </location>
</feature>
<keyword evidence="4" id="KW-1185">Reference proteome</keyword>
<feature type="domain" description="NIPSNAP" evidence="2">
    <location>
        <begin position="155"/>
        <end position="258"/>
    </location>
</feature>
<name>A0ABS8NC85_9BACT</name>
<dbReference type="InterPro" id="IPR012577">
    <property type="entry name" value="NIPSNAP"/>
</dbReference>
<dbReference type="SUPFAM" id="SSF54909">
    <property type="entry name" value="Dimeric alpha+beta barrel"/>
    <property type="match status" value="2"/>
</dbReference>
<evidence type="ECO:0000313" key="3">
    <source>
        <dbReference type="EMBL" id="MCC9641160.1"/>
    </source>
</evidence>
<keyword evidence="1" id="KW-0732">Signal</keyword>
<proteinExistence type="predicted"/>
<evidence type="ECO:0000259" key="2">
    <source>
        <dbReference type="Pfam" id="PF07978"/>
    </source>
</evidence>
<evidence type="ECO:0000256" key="1">
    <source>
        <dbReference type="SAM" id="SignalP"/>
    </source>
</evidence>